<dbReference type="Proteomes" id="UP001302374">
    <property type="component" value="Chromosome"/>
</dbReference>
<reference evidence="3 5" key="1">
    <citation type="submission" date="2019-09" db="EMBL/GenBank/DDBJ databases">
        <title>Butyricimonas paravirosa DSM 105722 (=214-4 = JCM 18677 = CCUG 65563).</title>
        <authorList>
            <person name="Le Roy T."/>
            <person name="Cani P.D."/>
        </authorList>
    </citation>
    <scope>NUCLEOTIDE SEQUENCE [LARGE SCALE GENOMIC DNA]</scope>
    <source>
        <strain evidence="3 5">DSM 105722</strain>
    </source>
</reference>
<dbReference type="AlphaFoldDB" id="A0A7X5YAR8"/>
<sequence>MIKTSINNISDIGDDFVANIKNDVIISHRYKQEMPLLKIRLEHGHDELIIEFTSKLLGDDMIYLINQSNIRQCLDNINALGCCHLAVDAILNEAEVLRCDVTRDVLCSDISKISNYVATHIKNNKKWVCKQYQQNGVVLENVVSTARCKKRLTIYDKHKELSKSRNRDYLNGLSAKSAVEDFYKDKIRFELNLNSKEQIRKNLNVEETTLVKVLAACGNPILNILDEVLCQPVSCEEVQGLSLRDYERLAFLREHDNDLQKVEMKVRSLVSCNTSINKTMKPYRELLGRLNQNISVISFPALLKEPA</sequence>
<keyword evidence="5" id="KW-1185">Reference proteome</keyword>
<dbReference type="EMBL" id="JAATLI010000004">
    <property type="protein sequence ID" value="NJC17719.1"/>
    <property type="molecule type" value="Genomic_DNA"/>
</dbReference>
<proteinExistence type="predicted"/>
<evidence type="ECO:0000259" key="1">
    <source>
        <dbReference type="Pfam" id="PF05144"/>
    </source>
</evidence>
<dbReference type="Pfam" id="PF05144">
    <property type="entry name" value="Phage_CRI"/>
    <property type="match status" value="1"/>
</dbReference>
<dbReference type="GO" id="GO:0006260">
    <property type="term" value="P:DNA replication"/>
    <property type="evidence" value="ECO:0007669"/>
    <property type="project" value="InterPro"/>
</dbReference>
<evidence type="ECO:0000313" key="4">
    <source>
        <dbReference type="Proteomes" id="UP000576368"/>
    </source>
</evidence>
<gene>
    <name evidence="3" type="ORF">F1644_14645</name>
    <name evidence="2" type="ORF">GGR15_001334</name>
</gene>
<dbReference type="EMBL" id="CP043839">
    <property type="protein sequence ID" value="WOF13426.1"/>
    <property type="molecule type" value="Genomic_DNA"/>
</dbReference>
<dbReference type="RefSeq" id="WP_118594244.1">
    <property type="nucleotide sequence ID" value="NZ_JAATLI010000004.1"/>
</dbReference>
<evidence type="ECO:0000313" key="5">
    <source>
        <dbReference type="Proteomes" id="UP001302374"/>
    </source>
</evidence>
<name>A0A7X5YAR8_9BACT</name>
<dbReference type="InterPro" id="IPR022686">
    <property type="entry name" value="G2P_N"/>
</dbReference>
<evidence type="ECO:0000313" key="3">
    <source>
        <dbReference type="EMBL" id="WOF13426.1"/>
    </source>
</evidence>
<feature type="domain" description="Replication-associated protein G2P N-terminal" evidence="1">
    <location>
        <begin position="91"/>
        <end position="207"/>
    </location>
</feature>
<protein>
    <recommendedName>
        <fullName evidence="1">Replication-associated protein G2P N-terminal domain-containing protein</fullName>
    </recommendedName>
</protein>
<reference evidence="2 4" key="2">
    <citation type="submission" date="2020-03" db="EMBL/GenBank/DDBJ databases">
        <title>Genomic Encyclopedia of Type Strains, Phase IV (KMG-IV): sequencing the most valuable type-strain genomes for metagenomic binning, comparative biology and taxonomic classification.</title>
        <authorList>
            <person name="Goeker M."/>
        </authorList>
    </citation>
    <scope>NUCLEOTIDE SEQUENCE [LARGE SCALE GENOMIC DNA]</scope>
    <source>
        <strain evidence="2 4">DSM 105722</strain>
    </source>
</reference>
<dbReference type="Proteomes" id="UP000576368">
    <property type="component" value="Unassembled WGS sequence"/>
</dbReference>
<evidence type="ECO:0000313" key="2">
    <source>
        <dbReference type="EMBL" id="NJC17719.1"/>
    </source>
</evidence>
<organism evidence="2 4">
    <name type="scientific">Butyricimonas paravirosa</name>
    <dbReference type="NCBI Taxonomy" id="1472417"/>
    <lineage>
        <taxon>Bacteria</taxon>
        <taxon>Pseudomonadati</taxon>
        <taxon>Bacteroidota</taxon>
        <taxon>Bacteroidia</taxon>
        <taxon>Bacteroidales</taxon>
        <taxon>Odoribacteraceae</taxon>
        <taxon>Butyricimonas</taxon>
    </lineage>
</organism>
<accession>A0A7X5YAR8</accession>